<keyword evidence="1" id="KW-1133">Transmembrane helix</keyword>
<name>A0A2Z4LXP4_9FLAO</name>
<evidence type="ECO:0000256" key="1">
    <source>
        <dbReference type="SAM" id="Phobius"/>
    </source>
</evidence>
<evidence type="ECO:0000313" key="2">
    <source>
        <dbReference type="EMBL" id="AWX46138.1"/>
    </source>
</evidence>
<sequence length="377" mass="43346">MLLSLIKRIFKSISFITFLISAAFGMLAVLLVLFPDNLFESYPKLLIKNPDNIKFILAFTIGGLFTLTIFTYTMLMNVLNRSISNYSPRLIPLILHERHHQIILGTTSGTIIYCLVLSLFVSSESNDKFPTLGAPLTIFFGIVCVFMFIYFIHAVSQSIHVNYVVRRSYEHTKRIILDMLQINDRLSCVEDDKARWNHSISFEHCGYLNAIRREKLLRISAKYNVHFKLLKPMGSFVYEGEAVLSISKELDKALEKKIKRCIAIDRNEAVDVIEIGFKHLVEVAVKASSPAINDPGTSIIVIDYLTQLFLLRKKIPSFNRVDSHNDGVLYFNLIPLEQLKKYVFREMEIYMKNDDILLQKLNESKKILSELNPEVPN</sequence>
<feature type="transmembrane region" description="Helical" evidence="1">
    <location>
        <begin position="100"/>
        <end position="120"/>
    </location>
</feature>
<dbReference type="RefSeq" id="WP_112379452.1">
    <property type="nucleotide sequence ID" value="NZ_CP030104.1"/>
</dbReference>
<dbReference type="KEGG" id="spon:HME9304_03170"/>
<dbReference type="Pfam" id="PF10011">
    <property type="entry name" value="DUF2254"/>
    <property type="match status" value="1"/>
</dbReference>
<organism evidence="2 3">
    <name type="scientific">Flagellimonas maritima</name>
    <dbReference type="NCBI Taxonomy" id="1383885"/>
    <lineage>
        <taxon>Bacteria</taxon>
        <taxon>Pseudomonadati</taxon>
        <taxon>Bacteroidota</taxon>
        <taxon>Flavobacteriia</taxon>
        <taxon>Flavobacteriales</taxon>
        <taxon>Flavobacteriaceae</taxon>
        <taxon>Flagellimonas</taxon>
    </lineage>
</organism>
<keyword evidence="1" id="KW-0812">Transmembrane</keyword>
<feature type="transmembrane region" description="Helical" evidence="1">
    <location>
        <begin position="132"/>
        <end position="152"/>
    </location>
</feature>
<reference evidence="2 3" key="1">
    <citation type="submission" date="2018-06" db="EMBL/GenBank/DDBJ databases">
        <title>Spongiibacterium sp. HME9304 Genome sequencing and assembly.</title>
        <authorList>
            <person name="Kang H."/>
            <person name="Kim H."/>
            <person name="Joh K."/>
        </authorList>
    </citation>
    <scope>NUCLEOTIDE SEQUENCE [LARGE SCALE GENOMIC DNA]</scope>
    <source>
        <strain evidence="2 3">HME9304</strain>
    </source>
</reference>
<dbReference type="OrthoDB" id="2955631at2"/>
<accession>A0A2Z4LXP4</accession>
<proteinExistence type="predicted"/>
<feature type="transmembrane region" description="Helical" evidence="1">
    <location>
        <begin position="12"/>
        <end position="35"/>
    </location>
</feature>
<dbReference type="Proteomes" id="UP000248536">
    <property type="component" value="Chromosome"/>
</dbReference>
<gene>
    <name evidence="2" type="ORF">HME9304_03170</name>
</gene>
<protein>
    <recommendedName>
        <fullName evidence="4">DUF2254 domain-containing protein</fullName>
    </recommendedName>
</protein>
<keyword evidence="3" id="KW-1185">Reference proteome</keyword>
<feature type="transmembrane region" description="Helical" evidence="1">
    <location>
        <begin position="55"/>
        <end position="79"/>
    </location>
</feature>
<evidence type="ECO:0008006" key="4">
    <source>
        <dbReference type="Google" id="ProtNLM"/>
    </source>
</evidence>
<evidence type="ECO:0000313" key="3">
    <source>
        <dbReference type="Proteomes" id="UP000248536"/>
    </source>
</evidence>
<dbReference type="EMBL" id="CP030104">
    <property type="protein sequence ID" value="AWX46138.1"/>
    <property type="molecule type" value="Genomic_DNA"/>
</dbReference>
<dbReference type="InterPro" id="IPR018723">
    <property type="entry name" value="DUF2254_membrane"/>
</dbReference>
<dbReference type="AlphaFoldDB" id="A0A2Z4LXP4"/>
<keyword evidence="1" id="KW-0472">Membrane</keyword>